<evidence type="ECO:0000313" key="3">
    <source>
        <dbReference type="WBParaSite" id="TREG1_122850.1"/>
    </source>
</evidence>
<protein>
    <recommendedName>
        <fullName evidence="1">Reverse transcriptase domain-containing protein</fullName>
    </recommendedName>
</protein>
<organism evidence="2 3">
    <name type="scientific">Trichobilharzia regenti</name>
    <name type="common">Nasal bird schistosome</name>
    <dbReference type="NCBI Taxonomy" id="157069"/>
    <lineage>
        <taxon>Eukaryota</taxon>
        <taxon>Metazoa</taxon>
        <taxon>Spiralia</taxon>
        <taxon>Lophotrochozoa</taxon>
        <taxon>Platyhelminthes</taxon>
        <taxon>Trematoda</taxon>
        <taxon>Digenea</taxon>
        <taxon>Strigeidida</taxon>
        <taxon>Schistosomatoidea</taxon>
        <taxon>Schistosomatidae</taxon>
        <taxon>Trichobilharzia</taxon>
    </lineage>
</organism>
<sequence length="121" mass="13390">MQYTVYKGKSSYAVFTKAGVSQGAVLTPLLFSSFLQDLPSSDDINFVEYADDLIVSFPVKCQSDCSRLNGFLSEISKWSKKNGLTLNPSKCQTVNFTFRHKSDLSKLVSTHEVCNSDGTET</sequence>
<dbReference type="SUPFAM" id="SSF56672">
    <property type="entry name" value="DNA/RNA polymerases"/>
    <property type="match status" value="1"/>
</dbReference>
<accession>A0AA85IVM1</accession>
<dbReference type="InterPro" id="IPR043502">
    <property type="entry name" value="DNA/RNA_pol_sf"/>
</dbReference>
<dbReference type="Proteomes" id="UP000050795">
    <property type="component" value="Unassembled WGS sequence"/>
</dbReference>
<dbReference type="Pfam" id="PF00078">
    <property type="entry name" value="RVT_1"/>
    <property type="match status" value="1"/>
</dbReference>
<feature type="domain" description="Reverse transcriptase" evidence="1">
    <location>
        <begin position="1"/>
        <end position="121"/>
    </location>
</feature>
<dbReference type="AlphaFoldDB" id="A0AA85IVM1"/>
<name>A0AA85IVM1_TRIRE</name>
<evidence type="ECO:0000313" key="2">
    <source>
        <dbReference type="Proteomes" id="UP000050795"/>
    </source>
</evidence>
<reference evidence="3" key="2">
    <citation type="submission" date="2023-11" db="UniProtKB">
        <authorList>
            <consortium name="WormBaseParasite"/>
        </authorList>
    </citation>
    <scope>IDENTIFICATION</scope>
</reference>
<reference evidence="2" key="1">
    <citation type="submission" date="2022-06" db="EMBL/GenBank/DDBJ databases">
        <authorList>
            <person name="Berger JAMES D."/>
            <person name="Berger JAMES D."/>
        </authorList>
    </citation>
    <scope>NUCLEOTIDE SEQUENCE [LARGE SCALE GENOMIC DNA]</scope>
</reference>
<dbReference type="InterPro" id="IPR000477">
    <property type="entry name" value="RT_dom"/>
</dbReference>
<proteinExistence type="predicted"/>
<keyword evidence="2" id="KW-1185">Reference proteome</keyword>
<evidence type="ECO:0000259" key="1">
    <source>
        <dbReference type="PROSITE" id="PS50878"/>
    </source>
</evidence>
<dbReference type="PROSITE" id="PS50878">
    <property type="entry name" value="RT_POL"/>
    <property type="match status" value="1"/>
</dbReference>
<dbReference type="WBParaSite" id="TREG1_122850.1">
    <property type="protein sequence ID" value="TREG1_122850.1"/>
    <property type="gene ID" value="TREG1_122850"/>
</dbReference>